<evidence type="ECO:0000313" key="2">
    <source>
        <dbReference type="Proteomes" id="UP000199657"/>
    </source>
</evidence>
<name>A0A1H8VSZ2_9GAMM</name>
<proteinExistence type="predicted"/>
<dbReference type="EMBL" id="FOEG01000015">
    <property type="protein sequence ID" value="SEP18413.1"/>
    <property type="molecule type" value="Genomic_DNA"/>
</dbReference>
<evidence type="ECO:0000313" key="1">
    <source>
        <dbReference type="EMBL" id="SEP18413.1"/>
    </source>
</evidence>
<dbReference type="STRING" id="406100.SAMN04488052_1157"/>
<organism evidence="1 2">
    <name type="scientific">Aquisalimonas asiatica</name>
    <dbReference type="NCBI Taxonomy" id="406100"/>
    <lineage>
        <taxon>Bacteria</taxon>
        <taxon>Pseudomonadati</taxon>
        <taxon>Pseudomonadota</taxon>
        <taxon>Gammaproteobacteria</taxon>
        <taxon>Chromatiales</taxon>
        <taxon>Ectothiorhodospiraceae</taxon>
        <taxon>Aquisalimonas</taxon>
    </lineage>
</organism>
<sequence>MEIHENAVLKTSKEIEIFTGGSPPSPGVCPEFVVASIWIVAR</sequence>
<dbReference type="AlphaFoldDB" id="A0A1H8VSZ2"/>
<keyword evidence="2" id="KW-1185">Reference proteome</keyword>
<accession>A0A1H8VSZ2</accession>
<reference evidence="1 2" key="1">
    <citation type="submission" date="2016-10" db="EMBL/GenBank/DDBJ databases">
        <authorList>
            <person name="de Groot N.N."/>
        </authorList>
    </citation>
    <scope>NUCLEOTIDE SEQUENCE [LARGE SCALE GENOMIC DNA]</scope>
    <source>
        <strain evidence="1 2">CGMCC 1.6291</strain>
    </source>
</reference>
<gene>
    <name evidence="1" type="ORF">SAMN04488052_1157</name>
</gene>
<dbReference type="Proteomes" id="UP000199657">
    <property type="component" value="Unassembled WGS sequence"/>
</dbReference>
<protein>
    <submittedName>
        <fullName evidence="1">Uncharacterized protein</fullName>
    </submittedName>
</protein>